<dbReference type="Proteomes" id="UP000325577">
    <property type="component" value="Linkage Group LG10"/>
</dbReference>
<name>A0A5J5BQW4_9ASTE</name>
<reference evidence="2 3" key="1">
    <citation type="submission" date="2019-09" db="EMBL/GenBank/DDBJ databases">
        <title>A chromosome-level genome assembly of the Chinese tupelo Nyssa sinensis.</title>
        <authorList>
            <person name="Yang X."/>
            <person name="Kang M."/>
            <person name="Yang Y."/>
            <person name="Xiong H."/>
            <person name="Wang M."/>
            <person name="Zhang Z."/>
            <person name="Wang Z."/>
            <person name="Wu H."/>
            <person name="Ma T."/>
            <person name="Liu J."/>
            <person name="Xi Z."/>
        </authorList>
    </citation>
    <scope>NUCLEOTIDE SEQUENCE [LARGE SCALE GENOMIC DNA]</scope>
    <source>
        <strain evidence="2">J267</strain>
        <tissue evidence="2">Leaf</tissue>
    </source>
</reference>
<organism evidence="2 3">
    <name type="scientific">Nyssa sinensis</name>
    <dbReference type="NCBI Taxonomy" id="561372"/>
    <lineage>
        <taxon>Eukaryota</taxon>
        <taxon>Viridiplantae</taxon>
        <taxon>Streptophyta</taxon>
        <taxon>Embryophyta</taxon>
        <taxon>Tracheophyta</taxon>
        <taxon>Spermatophyta</taxon>
        <taxon>Magnoliopsida</taxon>
        <taxon>eudicotyledons</taxon>
        <taxon>Gunneridae</taxon>
        <taxon>Pentapetalae</taxon>
        <taxon>asterids</taxon>
        <taxon>Cornales</taxon>
        <taxon>Nyssaceae</taxon>
        <taxon>Nyssa</taxon>
    </lineage>
</organism>
<evidence type="ECO:0000313" key="2">
    <source>
        <dbReference type="EMBL" id="KAA8545258.1"/>
    </source>
</evidence>
<keyword evidence="3" id="KW-1185">Reference proteome</keyword>
<dbReference type="EMBL" id="CM018033">
    <property type="protein sequence ID" value="KAA8545258.1"/>
    <property type="molecule type" value="Genomic_DNA"/>
</dbReference>
<evidence type="ECO:0000256" key="1">
    <source>
        <dbReference type="SAM" id="Phobius"/>
    </source>
</evidence>
<gene>
    <name evidence="2" type="ORF">F0562_020042</name>
</gene>
<feature type="transmembrane region" description="Helical" evidence="1">
    <location>
        <begin position="104"/>
        <end position="122"/>
    </location>
</feature>
<keyword evidence="1" id="KW-0812">Transmembrane</keyword>
<proteinExistence type="predicted"/>
<feature type="transmembrane region" description="Helical" evidence="1">
    <location>
        <begin position="66"/>
        <end position="84"/>
    </location>
</feature>
<keyword evidence="1" id="KW-0472">Membrane</keyword>
<evidence type="ECO:0000313" key="3">
    <source>
        <dbReference type="Proteomes" id="UP000325577"/>
    </source>
</evidence>
<keyword evidence="1" id="KW-1133">Transmembrane helix</keyword>
<protein>
    <submittedName>
        <fullName evidence="2">Uncharacterized protein</fullName>
    </submittedName>
</protein>
<dbReference type="AlphaFoldDB" id="A0A5J5BQW4"/>
<sequence length="134" mass="15480">MRRTYQSVQGVTKGTVLQYDPEYHKSDSSQDMAVVVGDHPEADLGLEKSASWWWCAIVRKMNSKTITMIVDLPKYFLSLGLIGGKDYKKVVEYKLVLSTKMVDWWWFLMGTAVLAVVAGQAFRMKKRRKEEQRL</sequence>
<accession>A0A5J5BQW4</accession>